<gene>
    <name evidence="2" type="ORF">DILT_LOCUS2246</name>
</gene>
<feature type="compositionally biased region" description="Polar residues" evidence="1">
    <location>
        <begin position="78"/>
        <end position="92"/>
    </location>
</feature>
<evidence type="ECO:0000256" key="1">
    <source>
        <dbReference type="SAM" id="MobiDB-lite"/>
    </source>
</evidence>
<evidence type="ECO:0000313" key="2">
    <source>
        <dbReference type="EMBL" id="VDK70437.1"/>
    </source>
</evidence>
<protein>
    <submittedName>
        <fullName evidence="2">Uncharacterized protein</fullName>
    </submittedName>
</protein>
<evidence type="ECO:0000313" key="3">
    <source>
        <dbReference type="Proteomes" id="UP000281553"/>
    </source>
</evidence>
<accession>A0A3P6SE01</accession>
<proteinExistence type="predicted"/>
<dbReference type="AlphaFoldDB" id="A0A3P6SE01"/>
<name>A0A3P6SE01_DIBLA</name>
<sequence>MQNIRERDFCVSTSPPLAPMESVADCPVDVCLEGQGIPIRAERYDDARRMNPRVGPQVASYYEEAPNEVPRLSHPKTPGTNGVSHLDPHNQTQARVSRQPQACFAQSTSNPTPLTVRQADDLQRNVRQLPRTTNCTVNYTNGAARKNNLEQADPTAFLRRDNLPQMYTTNSGATFAPNNSVSLTKIPDAVPFSSRSTFPMPPAPVAYNFRQDRLVWILLF</sequence>
<organism evidence="2 3">
    <name type="scientific">Dibothriocephalus latus</name>
    <name type="common">Fish tapeworm</name>
    <name type="synonym">Diphyllobothrium latum</name>
    <dbReference type="NCBI Taxonomy" id="60516"/>
    <lineage>
        <taxon>Eukaryota</taxon>
        <taxon>Metazoa</taxon>
        <taxon>Spiralia</taxon>
        <taxon>Lophotrochozoa</taxon>
        <taxon>Platyhelminthes</taxon>
        <taxon>Cestoda</taxon>
        <taxon>Eucestoda</taxon>
        <taxon>Diphyllobothriidea</taxon>
        <taxon>Diphyllobothriidae</taxon>
        <taxon>Dibothriocephalus</taxon>
    </lineage>
</organism>
<dbReference type="Proteomes" id="UP000281553">
    <property type="component" value="Unassembled WGS sequence"/>
</dbReference>
<reference evidence="2 3" key="1">
    <citation type="submission" date="2018-11" db="EMBL/GenBank/DDBJ databases">
        <authorList>
            <consortium name="Pathogen Informatics"/>
        </authorList>
    </citation>
    <scope>NUCLEOTIDE SEQUENCE [LARGE SCALE GENOMIC DNA]</scope>
</reference>
<dbReference type="EMBL" id="UYRU01041850">
    <property type="protein sequence ID" value="VDK70437.1"/>
    <property type="molecule type" value="Genomic_DNA"/>
</dbReference>
<keyword evidence="3" id="KW-1185">Reference proteome</keyword>
<feature type="region of interest" description="Disordered" evidence="1">
    <location>
        <begin position="66"/>
        <end position="92"/>
    </location>
</feature>